<comment type="caution">
    <text evidence="3">The sequence shown here is derived from an EMBL/GenBank/DDBJ whole genome shotgun (WGS) entry which is preliminary data.</text>
</comment>
<dbReference type="AlphaFoldDB" id="A0A814URE8"/>
<keyword evidence="4" id="KW-1185">Reference proteome</keyword>
<dbReference type="PANTHER" id="PTHR33768">
    <property type="entry name" value="MIP11318P"/>
    <property type="match status" value="1"/>
</dbReference>
<sequence length="153" mass="18457">MYRSYPNVSPVANKYLGHKLLLKAQADHENHIKNARSVLNLSKSTPRFHLSSNFRHKHVKEHELSMIKQENERLRRRMIKAESLVDTHNNYVLHSLNIIQRQREKIQHENEFHRLQKQISQVRPSYPVRRFQQDYAKKQDVKKRLSRFPSNDK</sequence>
<protein>
    <submittedName>
        <fullName evidence="3">Uncharacterized protein</fullName>
    </submittedName>
</protein>
<gene>
    <name evidence="3" type="ORF">JXQ802_LOCUS23255</name>
    <name evidence="2" type="ORF">PYM288_LOCUS11475</name>
</gene>
<evidence type="ECO:0000313" key="3">
    <source>
        <dbReference type="EMBL" id="CAF1179384.1"/>
    </source>
</evidence>
<evidence type="ECO:0000313" key="4">
    <source>
        <dbReference type="Proteomes" id="UP000663870"/>
    </source>
</evidence>
<dbReference type="EMBL" id="CAJNOL010000726">
    <property type="protein sequence ID" value="CAF1179384.1"/>
    <property type="molecule type" value="Genomic_DNA"/>
</dbReference>
<feature type="coiled-coil region" evidence="1">
    <location>
        <begin position="57"/>
        <end position="84"/>
    </location>
</feature>
<keyword evidence="1" id="KW-0175">Coiled coil</keyword>
<reference evidence="3" key="1">
    <citation type="submission" date="2021-02" db="EMBL/GenBank/DDBJ databases">
        <authorList>
            <person name="Nowell W R."/>
        </authorList>
    </citation>
    <scope>NUCLEOTIDE SEQUENCE</scope>
</reference>
<accession>A0A814URE8</accession>
<evidence type="ECO:0000256" key="1">
    <source>
        <dbReference type="SAM" id="Coils"/>
    </source>
</evidence>
<proteinExistence type="predicted"/>
<dbReference type="Proteomes" id="UP000663870">
    <property type="component" value="Unassembled WGS sequence"/>
</dbReference>
<dbReference type="EMBL" id="CAJNOH010000194">
    <property type="protein sequence ID" value="CAF0938864.1"/>
    <property type="molecule type" value="Genomic_DNA"/>
</dbReference>
<name>A0A814URE8_9BILA</name>
<dbReference type="Proteomes" id="UP000663854">
    <property type="component" value="Unassembled WGS sequence"/>
</dbReference>
<dbReference type="InterPro" id="IPR038792">
    <property type="entry name" value="CFAP97D1/2"/>
</dbReference>
<evidence type="ECO:0000313" key="2">
    <source>
        <dbReference type="EMBL" id="CAF0938864.1"/>
    </source>
</evidence>
<dbReference type="PANTHER" id="PTHR33768:SF3">
    <property type="entry name" value="MIP11318P"/>
    <property type="match status" value="1"/>
</dbReference>
<organism evidence="3 4">
    <name type="scientific">Rotaria sordida</name>
    <dbReference type="NCBI Taxonomy" id="392033"/>
    <lineage>
        <taxon>Eukaryota</taxon>
        <taxon>Metazoa</taxon>
        <taxon>Spiralia</taxon>
        <taxon>Gnathifera</taxon>
        <taxon>Rotifera</taxon>
        <taxon>Eurotatoria</taxon>
        <taxon>Bdelloidea</taxon>
        <taxon>Philodinida</taxon>
        <taxon>Philodinidae</taxon>
        <taxon>Rotaria</taxon>
    </lineage>
</organism>